<evidence type="ECO:0000313" key="3">
    <source>
        <dbReference type="EMBL" id="PSR26068.1"/>
    </source>
</evidence>
<accession>A0A2T2WV04</accession>
<reference evidence="3 4" key="1">
    <citation type="journal article" date="2014" name="BMC Genomics">
        <title>Comparison of environmental and isolate Sulfobacillus genomes reveals diverse carbon, sulfur, nitrogen, and hydrogen metabolisms.</title>
        <authorList>
            <person name="Justice N.B."/>
            <person name="Norman A."/>
            <person name="Brown C.T."/>
            <person name="Singh A."/>
            <person name="Thomas B.C."/>
            <person name="Banfield J.F."/>
        </authorList>
    </citation>
    <scope>NUCLEOTIDE SEQUENCE [LARGE SCALE GENOMIC DNA]</scope>
    <source>
        <strain evidence="3">AMDSBA1</strain>
    </source>
</reference>
<dbReference type="InterPro" id="IPR039445">
    <property type="entry name" value="DauR-like_HTH"/>
</dbReference>
<dbReference type="Proteomes" id="UP000242699">
    <property type="component" value="Unassembled WGS sequence"/>
</dbReference>
<dbReference type="InterPro" id="IPR039446">
    <property type="entry name" value="DauR-like"/>
</dbReference>
<evidence type="ECO:0000259" key="1">
    <source>
        <dbReference type="Pfam" id="PF08348"/>
    </source>
</evidence>
<dbReference type="Pfam" id="PF13309">
    <property type="entry name" value="HTH_22"/>
    <property type="match status" value="1"/>
</dbReference>
<feature type="domain" description="YheO-like" evidence="1">
    <location>
        <begin position="11"/>
        <end position="118"/>
    </location>
</feature>
<dbReference type="InterPro" id="IPR013559">
    <property type="entry name" value="YheO"/>
</dbReference>
<evidence type="ECO:0008006" key="5">
    <source>
        <dbReference type="Google" id="ProtNLM"/>
    </source>
</evidence>
<sequence>MFDAEIAMGFLKQTTVALGNLLGEKCEVVLHDVRFPESSIVEIVHGDITGRKVGDPSTNLGLPVINNPYGDYDQYNYRTKTRSGKTLKSSSIYFKDPSGRIFAALCINYDISELLIASNVLRDFTSTATQVEEHFATDINEVITRILDETVDARGNELLLGDKDERLKLIRALDDKGVFSVKGTVDRVAKMLGVSRVTVYGYLSEVQAMKRDNII</sequence>
<comment type="caution">
    <text evidence="3">The sequence shown here is derived from an EMBL/GenBank/DDBJ whole genome shotgun (WGS) entry which is preliminary data.</text>
</comment>
<proteinExistence type="predicted"/>
<protein>
    <recommendedName>
        <fullName evidence="5">Transcriptional regulator</fullName>
    </recommendedName>
</protein>
<name>A0A2T2WV04_9FIRM</name>
<dbReference type="PANTHER" id="PTHR35568">
    <property type="entry name" value="TRANSCRIPTIONAL REGULATOR DAUR"/>
    <property type="match status" value="1"/>
</dbReference>
<dbReference type="AlphaFoldDB" id="A0A2T2WV04"/>
<dbReference type="Pfam" id="PF08348">
    <property type="entry name" value="PAS_6"/>
    <property type="match status" value="1"/>
</dbReference>
<evidence type="ECO:0000313" key="4">
    <source>
        <dbReference type="Proteomes" id="UP000242699"/>
    </source>
</evidence>
<gene>
    <name evidence="3" type="ORF">C7B43_15115</name>
</gene>
<organism evidence="3 4">
    <name type="scientific">Sulfobacillus benefaciens</name>
    <dbReference type="NCBI Taxonomy" id="453960"/>
    <lineage>
        <taxon>Bacteria</taxon>
        <taxon>Bacillati</taxon>
        <taxon>Bacillota</taxon>
        <taxon>Clostridia</taxon>
        <taxon>Eubacteriales</taxon>
        <taxon>Clostridiales Family XVII. Incertae Sedis</taxon>
        <taxon>Sulfobacillus</taxon>
    </lineage>
</organism>
<dbReference type="EMBL" id="PXYT01000043">
    <property type="protein sequence ID" value="PSR26068.1"/>
    <property type="molecule type" value="Genomic_DNA"/>
</dbReference>
<evidence type="ECO:0000259" key="2">
    <source>
        <dbReference type="Pfam" id="PF13309"/>
    </source>
</evidence>
<feature type="domain" description="Transcriptional regulator DauR-like HTH" evidence="2">
    <location>
        <begin position="143"/>
        <end position="203"/>
    </location>
</feature>
<dbReference type="PANTHER" id="PTHR35568:SF1">
    <property type="entry name" value="TRANSCRIPTIONAL REGULATOR DAUR"/>
    <property type="match status" value="1"/>
</dbReference>